<dbReference type="SUPFAM" id="SSF54236">
    <property type="entry name" value="Ubiquitin-like"/>
    <property type="match status" value="1"/>
</dbReference>
<gene>
    <name evidence="2" type="ORF">XENOCAPTIV_023904</name>
</gene>
<dbReference type="InterPro" id="IPR035963">
    <property type="entry name" value="FERM_2"/>
</dbReference>
<dbReference type="PANTHER" id="PTHR23280:SF27">
    <property type="entry name" value="TYROSINE-PROTEIN PHOSPHATASE NON-RECEPTOR TYPE"/>
    <property type="match status" value="1"/>
</dbReference>
<dbReference type="Gene3D" id="1.20.80.60">
    <property type="match status" value="1"/>
</dbReference>
<accession>A0ABV0QV84</accession>
<dbReference type="InterPro" id="IPR019747">
    <property type="entry name" value="FERM_CS"/>
</dbReference>
<feature type="non-terminal residue" evidence="2">
    <location>
        <position position="1"/>
    </location>
</feature>
<proteinExistence type="predicted"/>
<evidence type="ECO:0000313" key="2">
    <source>
        <dbReference type="EMBL" id="MEQ2199392.1"/>
    </source>
</evidence>
<dbReference type="SUPFAM" id="SSF47031">
    <property type="entry name" value="Second domain of FERM"/>
    <property type="match status" value="1"/>
</dbReference>
<protein>
    <recommendedName>
        <fullName evidence="1">FERM domain-containing protein</fullName>
    </recommendedName>
</protein>
<dbReference type="PROSITE" id="PS50057">
    <property type="entry name" value="FERM_3"/>
    <property type="match status" value="1"/>
</dbReference>
<comment type="caution">
    <text evidence="2">The sequence shown here is derived from an EMBL/GenBank/DDBJ whole genome shotgun (WGS) entry which is preliminary data.</text>
</comment>
<dbReference type="Pfam" id="PF09379">
    <property type="entry name" value="FERM_N"/>
    <property type="match status" value="1"/>
</dbReference>
<organism evidence="2 3">
    <name type="scientific">Xenoophorus captivus</name>
    <dbReference type="NCBI Taxonomy" id="1517983"/>
    <lineage>
        <taxon>Eukaryota</taxon>
        <taxon>Metazoa</taxon>
        <taxon>Chordata</taxon>
        <taxon>Craniata</taxon>
        <taxon>Vertebrata</taxon>
        <taxon>Euteleostomi</taxon>
        <taxon>Actinopterygii</taxon>
        <taxon>Neopterygii</taxon>
        <taxon>Teleostei</taxon>
        <taxon>Neoteleostei</taxon>
        <taxon>Acanthomorphata</taxon>
        <taxon>Ovalentaria</taxon>
        <taxon>Atherinomorphae</taxon>
        <taxon>Cyprinodontiformes</taxon>
        <taxon>Goodeidae</taxon>
        <taxon>Xenoophorus</taxon>
    </lineage>
</organism>
<dbReference type="InterPro" id="IPR029071">
    <property type="entry name" value="Ubiquitin-like_domsf"/>
</dbReference>
<evidence type="ECO:0000313" key="3">
    <source>
        <dbReference type="Proteomes" id="UP001434883"/>
    </source>
</evidence>
<evidence type="ECO:0000259" key="1">
    <source>
        <dbReference type="PROSITE" id="PS50057"/>
    </source>
</evidence>
<sequence>KQDEGVVLLDLVFNHLGLQEKQLFSLQIRESSSAIASITANTLSPRWLEPEKPLKKQIKGLVPPFYLNFRVRFFISDPNSLQHEQTRHLYFLQIRSDIREGRSVVLLHNERLLVPLRSVFV</sequence>
<name>A0ABV0QV84_9TELE</name>
<dbReference type="Gene3D" id="3.10.20.90">
    <property type="entry name" value="Phosphatidylinositol 3-kinase Catalytic Subunit, Chain A, domain 1"/>
    <property type="match status" value="1"/>
</dbReference>
<dbReference type="Proteomes" id="UP001434883">
    <property type="component" value="Unassembled WGS sequence"/>
</dbReference>
<dbReference type="EMBL" id="JAHRIN010025263">
    <property type="protein sequence ID" value="MEQ2199392.1"/>
    <property type="molecule type" value="Genomic_DNA"/>
</dbReference>
<dbReference type="InterPro" id="IPR000299">
    <property type="entry name" value="FERM_domain"/>
</dbReference>
<dbReference type="PROSITE" id="PS00660">
    <property type="entry name" value="FERM_1"/>
    <property type="match status" value="1"/>
</dbReference>
<keyword evidence="3" id="KW-1185">Reference proteome</keyword>
<dbReference type="PANTHER" id="PTHR23280">
    <property type="entry name" value="4.1 G PROTEIN"/>
    <property type="match status" value="1"/>
</dbReference>
<feature type="domain" description="FERM" evidence="1">
    <location>
        <begin position="1"/>
        <end position="121"/>
    </location>
</feature>
<reference evidence="2 3" key="1">
    <citation type="submission" date="2021-06" db="EMBL/GenBank/DDBJ databases">
        <authorList>
            <person name="Palmer J.M."/>
        </authorList>
    </citation>
    <scope>NUCLEOTIDE SEQUENCE [LARGE SCALE GENOMIC DNA]</scope>
    <source>
        <strain evidence="2 3">XC_2019</strain>
        <tissue evidence="2">Muscle</tissue>
    </source>
</reference>
<dbReference type="InterPro" id="IPR018979">
    <property type="entry name" value="FERM_N"/>
</dbReference>